<comment type="caution">
    <text evidence="1">The sequence shown here is derived from an EMBL/GenBank/DDBJ whole genome shotgun (WGS) entry which is preliminary data.</text>
</comment>
<name>A0A4Z0GHJ0_9BACL</name>
<accession>A0A4Z0GHJ0</accession>
<sequence length="140" mass="16715">MVSICLEYVENKADDIYIYCSYEPKMYVFDVFYKINGKFVHKHQLNDATSGLTGQKNIIYDVSRERQRNLLKIGNEDLKLIHKKCKEFNRAMPTEMKLHYNVKLNSLKGKYRYDLVYSNDEELLPDDIFDSWLEEVKKNN</sequence>
<protein>
    <submittedName>
        <fullName evidence="1">DUF600 domain-containing protein</fullName>
    </submittedName>
</protein>
<organism evidence="1 2">
    <name type="scientific">Sporolactobacillus shoreae</name>
    <dbReference type="NCBI Taxonomy" id="1465501"/>
    <lineage>
        <taxon>Bacteria</taxon>
        <taxon>Bacillati</taxon>
        <taxon>Bacillota</taxon>
        <taxon>Bacilli</taxon>
        <taxon>Bacillales</taxon>
        <taxon>Sporolactobacillaceae</taxon>
        <taxon>Sporolactobacillus</taxon>
    </lineage>
</organism>
<evidence type="ECO:0000313" key="2">
    <source>
        <dbReference type="Proteomes" id="UP000298347"/>
    </source>
</evidence>
<dbReference type="AlphaFoldDB" id="A0A4Z0GHJ0"/>
<dbReference type="Proteomes" id="UP000298347">
    <property type="component" value="Unassembled WGS sequence"/>
</dbReference>
<evidence type="ECO:0000313" key="1">
    <source>
        <dbReference type="EMBL" id="TGA96139.1"/>
    </source>
</evidence>
<gene>
    <name evidence="1" type="ORF">E4665_16555</name>
</gene>
<reference evidence="1 2" key="1">
    <citation type="journal article" date="2015" name="Int. J. Syst. Evol. Microbiol.">
        <title>Sporolactobacillus shoreae sp. nov. and Sporolactobacillus spathodeae sp. nov., two spore-forming lactic acid bacteria isolated from tree barks in Thailand.</title>
        <authorList>
            <person name="Thamacharoensuk T."/>
            <person name="Kitahara M."/>
            <person name="Ohkuma M."/>
            <person name="Thongchul N."/>
            <person name="Tanasupawat S."/>
        </authorList>
    </citation>
    <scope>NUCLEOTIDE SEQUENCE [LARGE SCALE GENOMIC DNA]</scope>
    <source>
        <strain evidence="1 2">BK92</strain>
    </source>
</reference>
<dbReference type="EMBL" id="SRJD01000030">
    <property type="protein sequence ID" value="TGA96139.1"/>
    <property type="molecule type" value="Genomic_DNA"/>
</dbReference>
<proteinExistence type="predicted"/>
<dbReference type="OrthoDB" id="2451627at2"/>
<keyword evidence="2" id="KW-1185">Reference proteome</keyword>